<dbReference type="GO" id="GO:0020037">
    <property type="term" value="F:heme binding"/>
    <property type="evidence" value="ECO:0007669"/>
    <property type="project" value="InterPro"/>
</dbReference>
<dbReference type="Pfam" id="PF00032">
    <property type="entry name" value="Cytochrom_B_C"/>
    <property type="match status" value="1"/>
</dbReference>
<dbReference type="InterPro" id="IPR005798">
    <property type="entry name" value="Cyt_b/b6_C"/>
</dbReference>
<feature type="transmembrane region" description="Helical" evidence="11">
    <location>
        <begin position="27"/>
        <end position="53"/>
    </location>
</feature>
<keyword evidence="6" id="KW-0249">Electron transport</keyword>
<keyword evidence="5 10" id="KW-0479">Metal-binding</keyword>
<dbReference type="GO" id="GO:0016491">
    <property type="term" value="F:oxidoreductase activity"/>
    <property type="evidence" value="ECO:0007669"/>
    <property type="project" value="InterPro"/>
</dbReference>
<dbReference type="Gene3D" id="1.20.810.10">
    <property type="entry name" value="Cytochrome Bc1 Complex, Chain C"/>
    <property type="match status" value="1"/>
</dbReference>
<proteinExistence type="predicted"/>
<organism evidence="14 15">
    <name type="scientific">Gaiella occulta</name>
    <dbReference type="NCBI Taxonomy" id="1002870"/>
    <lineage>
        <taxon>Bacteria</taxon>
        <taxon>Bacillati</taxon>
        <taxon>Actinomycetota</taxon>
        <taxon>Thermoleophilia</taxon>
        <taxon>Gaiellales</taxon>
        <taxon>Gaiellaceae</taxon>
        <taxon>Gaiella</taxon>
    </lineage>
</organism>
<dbReference type="InterPro" id="IPR036150">
    <property type="entry name" value="Cyt_b/b6_C_sf"/>
</dbReference>
<dbReference type="AlphaFoldDB" id="A0A7M2YUX2"/>
<evidence type="ECO:0000313" key="14">
    <source>
        <dbReference type="EMBL" id="RDI73218.1"/>
    </source>
</evidence>
<dbReference type="PROSITE" id="PS51003">
    <property type="entry name" value="CYTB_CTER"/>
    <property type="match status" value="1"/>
</dbReference>
<dbReference type="RefSeq" id="WP_114797396.1">
    <property type="nucleotide sequence ID" value="NZ_QQZY01000011.1"/>
</dbReference>
<keyword evidence="3 10" id="KW-0349">Heme</keyword>
<feature type="domain" description="Cytochrome b/b6 C-terminal region profile" evidence="12">
    <location>
        <begin position="17"/>
        <end position="158"/>
    </location>
</feature>
<evidence type="ECO:0000256" key="2">
    <source>
        <dbReference type="ARBA" id="ARBA00022448"/>
    </source>
</evidence>
<dbReference type="GO" id="GO:0016020">
    <property type="term" value="C:membrane"/>
    <property type="evidence" value="ECO:0007669"/>
    <property type="project" value="UniProtKB-SubCell"/>
</dbReference>
<dbReference type="Gene3D" id="1.10.760.10">
    <property type="entry name" value="Cytochrome c-like domain"/>
    <property type="match status" value="1"/>
</dbReference>
<reference evidence="15" key="2">
    <citation type="journal article" date="2019" name="MicrobiologyOpen">
        <title>High-quality draft genome sequence of Gaiella occulta isolated from a 150 meter deep mineral water borehole and comparison with the genome sequences of other deep-branching lineages of the phylum Actinobacteria.</title>
        <authorList>
            <person name="Severino R."/>
            <person name="Froufe H.J.C."/>
            <person name="Barroso C."/>
            <person name="Albuquerque L."/>
            <person name="Lobo-da-Cunha A."/>
            <person name="da Costa M.S."/>
            <person name="Egas C."/>
        </authorList>
    </citation>
    <scope>NUCLEOTIDE SEQUENCE [LARGE SCALE GENOMIC DNA]</scope>
    <source>
        <strain evidence="15">F2-233</strain>
    </source>
</reference>
<evidence type="ECO:0000259" key="13">
    <source>
        <dbReference type="PROSITE" id="PS51007"/>
    </source>
</evidence>
<keyword evidence="7 11" id="KW-1133">Transmembrane helix</keyword>
<dbReference type="GO" id="GO:0046872">
    <property type="term" value="F:metal ion binding"/>
    <property type="evidence" value="ECO:0007669"/>
    <property type="project" value="UniProtKB-KW"/>
</dbReference>
<evidence type="ECO:0000256" key="11">
    <source>
        <dbReference type="SAM" id="Phobius"/>
    </source>
</evidence>
<reference evidence="14 15" key="1">
    <citation type="submission" date="2018-07" db="EMBL/GenBank/DDBJ databases">
        <title>High-quality-draft genome sequence of Gaiella occulta.</title>
        <authorList>
            <person name="Severino R."/>
            <person name="Froufe H.J.C."/>
            <person name="Rainey F.A."/>
            <person name="Barroso C."/>
            <person name="Albuquerque L."/>
            <person name="Lobo-Da-Cunha A."/>
            <person name="Da Costa M.S."/>
            <person name="Egas C."/>
        </authorList>
    </citation>
    <scope>NUCLEOTIDE SEQUENCE [LARGE SCALE GENOMIC DNA]</scope>
    <source>
        <strain evidence="14 15">F2-233</strain>
    </source>
</reference>
<dbReference type="EMBL" id="QQZY01000011">
    <property type="protein sequence ID" value="RDI73218.1"/>
    <property type="molecule type" value="Genomic_DNA"/>
</dbReference>
<feature type="domain" description="Cytochrome c" evidence="13">
    <location>
        <begin position="185"/>
        <end position="268"/>
    </location>
</feature>
<feature type="transmembrane region" description="Helical" evidence="11">
    <location>
        <begin position="137"/>
        <end position="155"/>
    </location>
</feature>
<dbReference type="SUPFAM" id="SSF81648">
    <property type="entry name" value="a domain/subunit of cytochrome bc1 complex (Ubiquinol-cytochrome c reductase)"/>
    <property type="match status" value="1"/>
</dbReference>
<keyword evidence="4 11" id="KW-0812">Transmembrane</keyword>
<evidence type="ECO:0000256" key="9">
    <source>
        <dbReference type="ARBA" id="ARBA00023136"/>
    </source>
</evidence>
<dbReference type="InterPro" id="IPR027387">
    <property type="entry name" value="Cytb/b6-like_sf"/>
</dbReference>
<comment type="subcellular location">
    <subcellularLocation>
        <location evidence="1">Membrane</location>
        <topology evidence="1">Multi-pass membrane protein</topology>
    </subcellularLocation>
</comment>
<evidence type="ECO:0000256" key="7">
    <source>
        <dbReference type="ARBA" id="ARBA00022989"/>
    </source>
</evidence>
<evidence type="ECO:0000256" key="4">
    <source>
        <dbReference type="ARBA" id="ARBA00022692"/>
    </source>
</evidence>
<name>A0A7M2YUX2_9ACTN</name>
<dbReference type="GO" id="GO:0009055">
    <property type="term" value="F:electron transfer activity"/>
    <property type="evidence" value="ECO:0007669"/>
    <property type="project" value="InterPro"/>
</dbReference>
<keyword evidence="15" id="KW-1185">Reference proteome</keyword>
<keyword evidence="9 11" id="KW-0472">Membrane</keyword>
<protein>
    <submittedName>
        <fullName evidence="14">Cytochrome b(C-terminal)/b6/petD</fullName>
    </submittedName>
</protein>
<keyword evidence="8 10" id="KW-0408">Iron</keyword>
<dbReference type="PROSITE" id="PS51007">
    <property type="entry name" value="CYTC"/>
    <property type="match status" value="1"/>
</dbReference>
<dbReference type="InterPro" id="IPR009056">
    <property type="entry name" value="Cyt_c-like_dom"/>
</dbReference>
<evidence type="ECO:0000256" key="3">
    <source>
        <dbReference type="ARBA" id="ARBA00022617"/>
    </source>
</evidence>
<comment type="caution">
    <text evidence="14">The sequence shown here is derived from an EMBL/GenBank/DDBJ whole genome shotgun (WGS) entry which is preliminary data.</text>
</comment>
<gene>
    <name evidence="14" type="ORF">Gocc_3013</name>
</gene>
<dbReference type="SUPFAM" id="SSF46626">
    <property type="entry name" value="Cytochrome c"/>
    <property type="match status" value="1"/>
</dbReference>
<evidence type="ECO:0000256" key="8">
    <source>
        <dbReference type="ARBA" id="ARBA00023004"/>
    </source>
</evidence>
<keyword evidence="2" id="KW-0813">Transport</keyword>
<dbReference type="Proteomes" id="UP000254134">
    <property type="component" value="Unassembled WGS sequence"/>
</dbReference>
<dbReference type="OrthoDB" id="9804503at2"/>
<evidence type="ECO:0000313" key="15">
    <source>
        <dbReference type="Proteomes" id="UP000254134"/>
    </source>
</evidence>
<evidence type="ECO:0000256" key="6">
    <source>
        <dbReference type="ARBA" id="ARBA00022982"/>
    </source>
</evidence>
<evidence type="ECO:0000256" key="1">
    <source>
        <dbReference type="ARBA" id="ARBA00004141"/>
    </source>
</evidence>
<evidence type="ECO:0000256" key="5">
    <source>
        <dbReference type="ARBA" id="ARBA00022723"/>
    </source>
</evidence>
<feature type="transmembrane region" description="Helical" evidence="11">
    <location>
        <begin position="104"/>
        <end position="125"/>
    </location>
</feature>
<evidence type="ECO:0000259" key="12">
    <source>
        <dbReference type="PROSITE" id="PS51003"/>
    </source>
</evidence>
<dbReference type="InterPro" id="IPR036909">
    <property type="entry name" value="Cyt_c-like_dom_sf"/>
</dbReference>
<evidence type="ECO:0000256" key="10">
    <source>
        <dbReference type="PROSITE-ProRule" id="PRU00433"/>
    </source>
</evidence>
<sequence length="273" mass="29599">MASKLKQEQRAEFKRYKEDVQKEGKPFFPYAVFHDTIMSLVVVAVIIGLAVVWKVTADGTEPGLLGPLYTDKADPGTTNFVPRPDWFFYFLFYLLRIFKWPETVVLGTVGIPTLLLILLVGLPFLDRRRERRLLRRPVALVAAVLVVVSMGVLTWKGATAEEALGSELAAKVPAWSQAQGFAGNPKAVAGAKLFAQSGCLNCHVYLGNGAGNLGAPDLSAVGAKNRGADFFKSYVTNPAQYGNRVMGSYAFLGQENLANLGAFLDASKGPKKG</sequence>
<accession>A0A7M2YUX2</accession>